<dbReference type="EMBL" id="CM040987">
    <property type="protein sequence ID" value="MCJ8739610.1"/>
    <property type="molecule type" value="Genomic_DNA"/>
</dbReference>
<evidence type="ECO:0000313" key="1">
    <source>
        <dbReference type="EMBL" id="MCJ8739610.1"/>
    </source>
</evidence>
<keyword evidence="2" id="KW-1185">Reference proteome</keyword>
<evidence type="ECO:0000313" key="2">
    <source>
        <dbReference type="Proteomes" id="UP000830395"/>
    </source>
</evidence>
<feature type="non-terminal residue" evidence="1">
    <location>
        <position position="208"/>
    </location>
</feature>
<sequence length="208" mass="23588">MRIQVIFGILWMIIGSATGLLFQDPVVCRFTETNQCYVALGQRLHLHMVEEDVFYLILSGNTSTNQLILKYKKTQLDQPKPNSPRWQFVNDNKTMILSSAERNDSGRYLLAINDAVGNIKKHYRLQLNIEAVVSSVKVSYSCLSPGIRKVYCSADGDNLRFHRTSDLNPVSQLEDGNSTFLLEQSHENITCHVENHVSSEQSSIELQP</sequence>
<dbReference type="Proteomes" id="UP000830395">
    <property type="component" value="Chromosome 13"/>
</dbReference>
<comment type="caution">
    <text evidence="1">The sequence shown here is derived from an EMBL/GenBank/DDBJ whole genome shotgun (WGS) entry which is preliminary data.</text>
</comment>
<organism evidence="1 2">
    <name type="scientific">Pangasius djambal</name>
    <dbReference type="NCBI Taxonomy" id="1691987"/>
    <lineage>
        <taxon>Eukaryota</taxon>
        <taxon>Metazoa</taxon>
        <taxon>Chordata</taxon>
        <taxon>Craniata</taxon>
        <taxon>Vertebrata</taxon>
        <taxon>Euteleostomi</taxon>
        <taxon>Actinopterygii</taxon>
        <taxon>Neopterygii</taxon>
        <taxon>Teleostei</taxon>
        <taxon>Ostariophysi</taxon>
        <taxon>Siluriformes</taxon>
        <taxon>Pangasiidae</taxon>
        <taxon>Pangasius</taxon>
    </lineage>
</organism>
<name>A0ACC5YW07_9TELE</name>
<accession>A0ACC5YW07</accession>
<proteinExistence type="predicted"/>
<protein>
    <submittedName>
        <fullName evidence="1">Uncharacterized protein</fullName>
    </submittedName>
</protein>
<reference evidence="1" key="1">
    <citation type="submission" date="2020-02" db="EMBL/GenBank/DDBJ databases">
        <title>Genome sequencing of the panga catfish, Pangasius djambal.</title>
        <authorList>
            <person name="Wen M."/>
            <person name="Zahm M."/>
            <person name="Roques C."/>
            <person name="Cabau C."/>
            <person name="Klopp C."/>
            <person name="Donnadieu C."/>
            <person name="Jouanno E."/>
            <person name="Avarre J.-C."/>
            <person name="Campet M."/>
            <person name="Ha T."/>
            <person name="Dugue R."/>
            <person name="Lampietro C."/>
            <person name="Louis A."/>
            <person name="Herpin A."/>
            <person name="Echchiki A."/>
            <person name="Berthelot C."/>
            <person name="Parey E."/>
            <person name="Roest-Crollius H."/>
            <person name="Braasch I."/>
            <person name="Postlethwait J.H."/>
            <person name="Bobe J."/>
            <person name="Montfort J."/>
            <person name="Bouchez O."/>
            <person name="Begum T."/>
            <person name="Schartl M."/>
            <person name="Gustiano R."/>
            <person name="Guiguen Y."/>
        </authorList>
    </citation>
    <scope>NUCLEOTIDE SEQUENCE</scope>
    <source>
        <strain evidence="1">Pdj_M5554</strain>
    </source>
</reference>
<gene>
    <name evidence="1" type="ORF">PDJAM_G00049230</name>
</gene>